<dbReference type="EMBL" id="JAOB01000067">
    <property type="protein sequence ID" value="EUA24087.1"/>
    <property type="molecule type" value="Genomic_DNA"/>
</dbReference>
<dbReference type="AlphaFoldDB" id="X7ZWV1"/>
<sequence length="70" mass="7137">MLFVGDVAGHGDRAGAFGGQFGGGAIRAARSMSAIATLAPSPVSARANARPARRAAGDEGDLRWNRTGQR</sequence>
<protein>
    <submittedName>
        <fullName evidence="2">Uncharacterized protein</fullName>
    </submittedName>
</protein>
<gene>
    <name evidence="2" type="ORF">I553_8440</name>
</gene>
<reference evidence="2" key="1">
    <citation type="submission" date="2014-01" db="EMBL/GenBank/DDBJ databases">
        <authorList>
            <person name="Brown-Elliot B."/>
            <person name="Wallace R."/>
            <person name="Lenaerts A."/>
            <person name="Ordway D."/>
            <person name="DeGroote M.A."/>
            <person name="Parker T."/>
            <person name="Sizemore C."/>
            <person name="Tallon L.J."/>
            <person name="Sadzewicz L.K."/>
            <person name="Sengamalay N."/>
            <person name="Fraser C.M."/>
            <person name="Hine E."/>
            <person name="Shefchek K.A."/>
            <person name="Das S.P."/>
            <person name="Tettelin H."/>
        </authorList>
    </citation>
    <scope>NUCLEOTIDE SEQUENCE [LARGE SCALE GENOMIC DNA]</scope>
    <source>
        <strain evidence="2">4042</strain>
    </source>
</reference>
<feature type="compositionally biased region" description="Basic and acidic residues" evidence="1">
    <location>
        <begin position="55"/>
        <end position="64"/>
    </location>
</feature>
<name>X7ZWV1_MYCXE</name>
<proteinExistence type="predicted"/>
<feature type="compositionally biased region" description="Low complexity" evidence="1">
    <location>
        <begin position="41"/>
        <end position="50"/>
    </location>
</feature>
<evidence type="ECO:0000313" key="2">
    <source>
        <dbReference type="EMBL" id="EUA24087.1"/>
    </source>
</evidence>
<comment type="caution">
    <text evidence="2">The sequence shown here is derived from an EMBL/GenBank/DDBJ whole genome shotgun (WGS) entry which is preliminary data.</text>
</comment>
<accession>X7ZWV1</accession>
<evidence type="ECO:0000256" key="1">
    <source>
        <dbReference type="SAM" id="MobiDB-lite"/>
    </source>
</evidence>
<organism evidence="2">
    <name type="scientific">Mycobacterium xenopi 4042</name>
    <dbReference type="NCBI Taxonomy" id="1299334"/>
    <lineage>
        <taxon>Bacteria</taxon>
        <taxon>Bacillati</taxon>
        <taxon>Actinomycetota</taxon>
        <taxon>Actinomycetes</taxon>
        <taxon>Mycobacteriales</taxon>
        <taxon>Mycobacteriaceae</taxon>
        <taxon>Mycobacterium</taxon>
    </lineage>
</organism>
<feature type="region of interest" description="Disordered" evidence="1">
    <location>
        <begin position="41"/>
        <end position="70"/>
    </location>
</feature>